<organism evidence="2 3">
    <name type="scientific">Novosphingobium umbonatum</name>
    <dbReference type="NCBI Taxonomy" id="1908524"/>
    <lineage>
        <taxon>Bacteria</taxon>
        <taxon>Pseudomonadati</taxon>
        <taxon>Pseudomonadota</taxon>
        <taxon>Alphaproteobacteria</taxon>
        <taxon>Sphingomonadales</taxon>
        <taxon>Sphingomonadaceae</taxon>
        <taxon>Novosphingobium</taxon>
    </lineage>
</organism>
<dbReference type="Proteomes" id="UP000282837">
    <property type="component" value="Unassembled WGS sequence"/>
</dbReference>
<proteinExistence type="predicted"/>
<gene>
    <name evidence="2" type="ORF">EOE18_17535</name>
</gene>
<evidence type="ECO:0000313" key="2">
    <source>
        <dbReference type="EMBL" id="RVU02267.1"/>
    </source>
</evidence>
<evidence type="ECO:0000259" key="1">
    <source>
        <dbReference type="Pfam" id="PF07746"/>
    </source>
</evidence>
<keyword evidence="3" id="KW-1185">Reference proteome</keyword>
<dbReference type="SUPFAM" id="SSF48076">
    <property type="entry name" value="LigA subunit of an aromatic-ring-opening dioxygenase LigAB"/>
    <property type="match status" value="1"/>
</dbReference>
<dbReference type="OrthoDB" id="7864521at2"/>
<dbReference type="Pfam" id="PF07746">
    <property type="entry name" value="LigA"/>
    <property type="match status" value="1"/>
</dbReference>
<dbReference type="AlphaFoldDB" id="A0A437MX98"/>
<name>A0A437MX98_9SPHN</name>
<dbReference type="InterPro" id="IPR011986">
    <property type="entry name" value="Xdiol_dOase_LigA"/>
</dbReference>
<reference evidence="2 3" key="1">
    <citation type="submission" date="2019-01" db="EMBL/GenBank/DDBJ databases">
        <authorList>
            <person name="Chen W.-M."/>
        </authorList>
    </citation>
    <scope>NUCLEOTIDE SEQUENCE [LARGE SCALE GENOMIC DNA]</scope>
    <source>
        <strain evidence="2 3">FSY-9</strain>
    </source>
</reference>
<evidence type="ECO:0000313" key="3">
    <source>
        <dbReference type="Proteomes" id="UP000282837"/>
    </source>
</evidence>
<dbReference type="RefSeq" id="WP_127711939.1">
    <property type="nucleotide sequence ID" value="NZ_SACO01000023.1"/>
</dbReference>
<dbReference type="Gene3D" id="1.10.700.10">
    <property type="entry name" value="Dioxygenase LigAB, LigA subunit"/>
    <property type="match status" value="1"/>
</dbReference>
<protein>
    <recommendedName>
        <fullName evidence="1">Extradiol ring-cleavage dioxygenase LigAB LigA subunit domain-containing protein</fullName>
    </recommendedName>
</protein>
<dbReference type="InterPro" id="IPR036622">
    <property type="entry name" value="LigA_sf"/>
</dbReference>
<accession>A0A437MX98</accession>
<sequence length="89" mass="9621">MQDVEVGKFHAQAAQKGYALNQMCYSLNKAENRKAYAKDPAAYCAAYGLNAEEQAAALSRDKTLLLNAGGNMYFFAKLDRALRAGPGKG</sequence>
<comment type="caution">
    <text evidence="2">The sequence shown here is derived from an EMBL/GenBank/DDBJ whole genome shotgun (WGS) entry which is preliminary data.</text>
</comment>
<dbReference type="EMBL" id="SACO01000023">
    <property type="protein sequence ID" value="RVU02267.1"/>
    <property type="molecule type" value="Genomic_DNA"/>
</dbReference>
<feature type="domain" description="Extradiol ring-cleavage dioxygenase LigAB LigA subunit" evidence="1">
    <location>
        <begin position="20"/>
        <end position="81"/>
    </location>
</feature>